<dbReference type="SUPFAM" id="SSF56059">
    <property type="entry name" value="Glutathione synthetase ATP-binding domain-like"/>
    <property type="match status" value="1"/>
</dbReference>
<dbReference type="GO" id="GO:0005524">
    <property type="term" value="F:ATP binding"/>
    <property type="evidence" value="ECO:0007669"/>
    <property type="project" value="UniProtKB-UniRule"/>
</dbReference>
<sequence length="463" mass="52175">MKQIIVVGLDEVHLEQLRTLPDAQDYRFKALLTAEEIKQQPQFPVEWLLHEGVAQLQHARDPIDAVIGYWDFPVSTVLPILRNAVGLPGPSLEAVLGCEHKYWSRRLQAEVAPEHVPPFCAVDPFADDPLAQVRIDYPFWLKPIKAVLSNLGFRIDDAGDFDAAIARIRAEIQRWGAPFNLILDQAKLPEAIAAVDGYQCIAESLISAGRQVTQEGWSFGGEVEIYGTMDSLRTGPGASCFERYQYSSQLPAAVLERMSAISRRVIRHIGYDGAPFNIEYFWDQDQDQIWLLEINARLSKSHAPLFRMVDGCYHHQVMVDLGLGRRPRFQRGHGDFRLAAKFMLRQFNDAIVKRVPSADEIAQIEATLPGTEITISVEPGQRLSDLRDQDSYSYEVAVIFIGGNDEAELEAKLANCKRRLPLELEAIAGRQAQPEQTKTNSDRITTARRQQRRSVSKPSEPVH</sequence>
<comment type="caution">
    <text evidence="7">The sequence shown here is derived from an EMBL/GenBank/DDBJ whole genome shotgun (WGS) entry which is preliminary data.</text>
</comment>
<keyword evidence="1 7" id="KW-0436">Ligase</keyword>
<dbReference type="Gene3D" id="3.30.470.20">
    <property type="entry name" value="ATP-grasp fold, B domain"/>
    <property type="match status" value="1"/>
</dbReference>
<dbReference type="PROSITE" id="PS00867">
    <property type="entry name" value="CPSASE_2"/>
    <property type="match status" value="1"/>
</dbReference>
<keyword evidence="3 4" id="KW-0067">ATP-binding</keyword>
<protein>
    <submittedName>
        <fullName evidence="7">D-alanine--D-alanine ligase</fullName>
    </submittedName>
</protein>
<evidence type="ECO:0000256" key="5">
    <source>
        <dbReference type="SAM" id="MobiDB-lite"/>
    </source>
</evidence>
<feature type="compositionally biased region" description="Polar residues" evidence="5">
    <location>
        <begin position="433"/>
        <end position="448"/>
    </location>
</feature>
<dbReference type="GO" id="GO:0016874">
    <property type="term" value="F:ligase activity"/>
    <property type="evidence" value="ECO:0007669"/>
    <property type="project" value="UniProtKB-KW"/>
</dbReference>
<evidence type="ECO:0000313" key="7">
    <source>
        <dbReference type="EMBL" id="MBK1621206.1"/>
    </source>
</evidence>
<evidence type="ECO:0000256" key="3">
    <source>
        <dbReference type="ARBA" id="ARBA00022840"/>
    </source>
</evidence>
<feature type="domain" description="ATP-grasp" evidence="6">
    <location>
        <begin position="106"/>
        <end position="323"/>
    </location>
</feature>
<evidence type="ECO:0000256" key="2">
    <source>
        <dbReference type="ARBA" id="ARBA00022741"/>
    </source>
</evidence>
<dbReference type="Pfam" id="PF02786">
    <property type="entry name" value="CPSase_L_D2"/>
    <property type="match status" value="1"/>
</dbReference>
<dbReference type="GO" id="GO:0046872">
    <property type="term" value="F:metal ion binding"/>
    <property type="evidence" value="ECO:0007669"/>
    <property type="project" value="InterPro"/>
</dbReference>
<dbReference type="EMBL" id="NRRY01000062">
    <property type="protein sequence ID" value="MBK1621206.1"/>
    <property type="molecule type" value="Genomic_DNA"/>
</dbReference>
<evidence type="ECO:0000256" key="1">
    <source>
        <dbReference type="ARBA" id="ARBA00022598"/>
    </source>
</evidence>
<feature type="region of interest" description="Disordered" evidence="5">
    <location>
        <begin position="429"/>
        <end position="463"/>
    </location>
</feature>
<keyword evidence="2 4" id="KW-0547">Nucleotide-binding</keyword>
<proteinExistence type="predicted"/>
<dbReference type="PROSITE" id="PS50975">
    <property type="entry name" value="ATP_GRASP"/>
    <property type="match status" value="1"/>
</dbReference>
<dbReference type="InterPro" id="IPR005479">
    <property type="entry name" value="CPAse_ATP-bd"/>
</dbReference>
<dbReference type="PANTHER" id="PTHR43585">
    <property type="entry name" value="FUMIPYRROLE BIOSYNTHESIS PROTEIN C"/>
    <property type="match status" value="1"/>
</dbReference>
<evidence type="ECO:0000256" key="4">
    <source>
        <dbReference type="PROSITE-ProRule" id="PRU00409"/>
    </source>
</evidence>
<reference evidence="7 8" key="1">
    <citation type="journal article" date="2020" name="Microorganisms">
        <title>Osmotic Adaptation and Compatible Solute Biosynthesis of Phototrophic Bacteria as Revealed from Genome Analyses.</title>
        <authorList>
            <person name="Imhoff J.F."/>
            <person name="Rahn T."/>
            <person name="Kunzel S."/>
            <person name="Keller A."/>
            <person name="Neulinger S.C."/>
        </authorList>
    </citation>
    <scope>NUCLEOTIDE SEQUENCE [LARGE SCALE GENOMIC DNA]</scope>
    <source>
        <strain evidence="7 8">DSM 25653</strain>
    </source>
</reference>
<accession>A0A9X0WD50</accession>
<gene>
    <name evidence="7" type="ORF">CKO42_22870</name>
</gene>
<name>A0A9X0WD50_9GAMM</name>
<organism evidence="7 8">
    <name type="scientific">Lamprobacter modestohalophilus</name>
    <dbReference type="NCBI Taxonomy" id="1064514"/>
    <lineage>
        <taxon>Bacteria</taxon>
        <taxon>Pseudomonadati</taxon>
        <taxon>Pseudomonadota</taxon>
        <taxon>Gammaproteobacteria</taxon>
        <taxon>Chromatiales</taxon>
        <taxon>Chromatiaceae</taxon>
        <taxon>Lamprobacter</taxon>
    </lineage>
</organism>
<dbReference type="InterPro" id="IPR052032">
    <property type="entry name" value="ATP-dep_AA_Ligase"/>
</dbReference>
<dbReference type="InterPro" id="IPR011761">
    <property type="entry name" value="ATP-grasp"/>
</dbReference>
<evidence type="ECO:0000259" key="6">
    <source>
        <dbReference type="PROSITE" id="PS50975"/>
    </source>
</evidence>
<dbReference type="Proteomes" id="UP001138768">
    <property type="component" value="Unassembled WGS sequence"/>
</dbReference>
<evidence type="ECO:0000313" key="8">
    <source>
        <dbReference type="Proteomes" id="UP001138768"/>
    </source>
</evidence>
<dbReference type="PANTHER" id="PTHR43585:SF2">
    <property type="entry name" value="ATP-GRASP ENZYME FSQD"/>
    <property type="match status" value="1"/>
</dbReference>
<dbReference type="AlphaFoldDB" id="A0A9X0WD50"/>
<keyword evidence="8" id="KW-1185">Reference proteome</keyword>
<dbReference type="RefSeq" id="WP_200249599.1">
    <property type="nucleotide sequence ID" value="NZ_NRRY01000062.1"/>
</dbReference>